<keyword evidence="2" id="KW-1185">Reference proteome</keyword>
<name>A0ACB9N772_9MYRT</name>
<accession>A0ACB9N772</accession>
<reference evidence="2" key="1">
    <citation type="journal article" date="2023" name="Front. Plant Sci.">
        <title>Chromosomal-level genome assembly of Melastoma candidum provides insights into trichome evolution.</title>
        <authorList>
            <person name="Zhong Y."/>
            <person name="Wu W."/>
            <person name="Sun C."/>
            <person name="Zou P."/>
            <person name="Liu Y."/>
            <person name="Dai S."/>
            <person name="Zhou R."/>
        </authorList>
    </citation>
    <scope>NUCLEOTIDE SEQUENCE [LARGE SCALE GENOMIC DNA]</scope>
</reference>
<evidence type="ECO:0000313" key="2">
    <source>
        <dbReference type="Proteomes" id="UP001057402"/>
    </source>
</evidence>
<evidence type="ECO:0000313" key="1">
    <source>
        <dbReference type="EMBL" id="KAI4330230.1"/>
    </source>
</evidence>
<sequence length="158" mass="18007">MATGRNETEENTLTKCVKAPFRALTHIRNFYIYSMIQCSGHVRPGGNVPARQTNSLPRVYSNNLERQGSASHTLNEDFRELVKAASTRRLADITQLEDVILQRQKSQGKKMEFPESGYMQRSSTVTGMERIDEEDPGEFRADDVKARYKALPTSRSHR</sequence>
<comment type="caution">
    <text evidence="1">The sequence shown here is derived from an EMBL/GenBank/DDBJ whole genome shotgun (WGS) entry which is preliminary data.</text>
</comment>
<protein>
    <submittedName>
        <fullName evidence="1">Uncharacterized protein</fullName>
    </submittedName>
</protein>
<dbReference type="Proteomes" id="UP001057402">
    <property type="component" value="Chromosome 8"/>
</dbReference>
<gene>
    <name evidence="1" type="ORF">MLD38_028530</name>
</gene>
<organism evidence="1 2">
    <name type="scientific">Melastoma candidum</name>
    <dbReference type="NCBI Taxonomy" id="119954"/>
    <lineage>
        <taxon>Eukaryota</taxon>
        <taxon>Viridiplantae</taxon>
        <taxon>Streptophyta</taxon>
        <taxon>Embryophyta</taxon>
        <taxon>Tracheophyta</taxon>
        <taxon>Spermatophyta</taxon>
        <taxon>Magnoliopsida</taxon>
        <taxon>eudicotyledons</taxon>
        <taxon>Gunneridae</taxon>
        <taxon>Pentapetalae</taxon>
        <taxon>rosids</taxon>
        <taxon>malvids</taxon>
        <taxon>Myrtales</taxon>
        <taxon>Melastomataceae</taxon>
        <taxon>Melastomatoideae</taxon>
        <taxon>Melastomateae</taxon>
        <taxon>Melastoma</taxon>
    </lineage>
</organism>
<proteinExistence type="predicted"/>
<dbReference type="EMBL" id="CM042887">
    <property type="protein sequence ID" value="KAI4330230.1"/>
    <property type="molecule type" value="Genomic_DNA"/>
</dbReference>